<organism evidence="2 3">
    <name type="scientific">Rhinocladiella mackenziei CBS 650.93</name>
    <dbReference type="NCBI Taxonomy" id="1442369"/>
    <lineage>
        <taxon>Eukaryota</taxon>
        <taxon>Fungi</taxon>
        <taxon>Dikarya</taxon>
        <taxon>Ascomycota</taxon>
        <taxon>Pezizomycotina</taxon>
        <taxon>Eurotiomycetes</taxon>
        <taxon>Chaetothyriomycetidae</taxon>
        <taxon>Chaetothyriales</taxon>
        <taxon>Herpotrichiellaceae</taxon>
        <taxon>Rhinocladiella</taxon>
    </lineage>
</organism>
<evidence type="ECO:0000256" key="1">
    <source>
        <dbReference type="SAM" id="MobiDB-lite"/>
    </source>
</evidence>
<accession>A0A0D2ILF6</accession>
<dbReference type="HOGENOM" id="CLU_2414480_0_0_1"/>
<reference evidence="2 3" key="1">
    <citation type="submission" date="2015-01" db="EMBL/GenBank/DDBJ databases">
        <title>The Genome Sequence of Rhinocladiella mackenzie CBS 650.93.</title>
        <authorList>
            <consortium name="The Broad Institute Genomics Platform"/>
            <person name="Cuomo C."/>
            <person name="de Hoog S."/>
            <person name="Gorbushina A."/>
            <person name="Stielow B."/>
            <person name="Teixiera M."/>
            <person name="Abouelleil A."/>
            <person name="Chapman S.B."/>
            <person name="Priest M."/>
            <person name="Young S.K."/>
            <person name="Wortman J."/>
            <person name="Nusbaum C."/>
            <person name="Birren B."/>
        </authorList>
    </citation>
    <scope>NUCLEOTIDE SEQUENCE [LARGE SCALE GENOMIC DNA]</scope>
    <source>
        <strain evidence="2 3">CBS 650.93</strain>
    </source>
</reference>
<dbReference type="RefSeq" id="XP_013271147.1">
    <property type="nucleotide sequence ID" value="XM_013415693.1"/>
</dbReference>
<evidence type="ECO:0000313" key="2">
    <source>
        <dbReference type="EMBL" id="KIX04011.1"/>
    </source>
</evidence>
<dbReference type="VEuPathDB" id="FungiDB:Z518_07564"/>
<name>A0A0D2ILF6_9EURO</name>
<dbReference type="EMBL" id="KN847479">
    <property type="protein sequence ID" value="KIX04011.1"/>
    <property type="molecule type" value="Genomic_DNA"/>
</dbReference>
<dbReference type="GeneID" id="25295635"/>
<feature type="region of interest" description="Disordered" evidence="1">
    <location>
        <begin position="34"/>
        <end position="69"/>
    </location>
</feature>
<dbReference type="AlphaFoldDB" id="A0A0D2ILF6"/>
<sequence length="92" mass="9813">MAKSPVPVLPSFSNPISPALYELANATISEITNYSRPTPQHGNDRLLSNDGAASHIASPKHAQIRSGRQEAGAVCGAETGQEIVTLYIQREN</sequence>
<dbReference type="Proteomes" id="UP000053617">
    <property type="component" value="Unassembled WGS sequence"/>
</dbReference>
<gene>
    <name evidence="2" type="ORF">Z518_07564</name>
</gene>
<keyword evidence="3" id="KW-1185">Reference proteome</keyword>
<proteinExistence type="predicted"/>
<evidence type="ECO:0000313" key="3">
    <source>
        <dbReference type="Proteomes" id="UP000053617"/>
    </source>
</evidence>
<protein>
    <submittedName>
        <fullName evidence="2">Uncharacterized protein</fullName>
    </submittedName>
</protein>